<sequence length="302" mass="31120">MLTPTKTGLSTLALAASCGVRCLEVRTSCGVRSSRARRRVSARRAGGDGAWATVLDLDVPGAGRIVGVAMPQGVGVERARAPPAGSPVLAELAPAEVAFPLDNAFSEPAARDFWGGRLALRRAAAAAGVAAGPEPLLRLATGAPRAPPGAVASVSHKRPLAVALARAAEAAPRAGGVGVDVERAREPRAGAARLARRVVRADERRAYASLRGVVDVRVRAALFFSLKEAVYKAVAGDAAAGLALRHIRLGPFVDDACGVRVDNGVLPAGAAVDARWRVARIPAGDDRVYFLSTATYRRAPGA</sequence>
<dbReference type="GO" id="GO:0000287">
    <property type="term" value="F:magnesium ion binding"/>
    <property type="evidence" value="ECO:0007669"/>
    <property type="project" value="InterPro"/>
</dbReference>
<evidence type="ECO:0008006" key="6">
    <source>
        <dbReference type="Google" id="ProtNLM"/>
    </source>
</evidence>
<dbReference type="EMBL" id="CAKKNE010000003">
    <property type="protein sequence ID" value="CAH0372838.1"/>
    <property type="molecule type" value="Genomic_DNA"/>
</dbReference>
<keyword evidence="5" id="KW-1185">Reference proteome</keyword>
<dbReference type="SUPFAM" id="SSF56214">
    <property type="entry name" value="4'-phosphopantetheinyl transferase"/>
    <property type="match status" value="1"/>
</dbReference>
<accession>A0A8J2SHQ8</accession>
<evidence type="ECO:0000259" key="2">
    <source>
        <dbReference type="Pfam" id="PF01648"/>
    </source>
</evidence>
<evidence type="ECO:0000256" key="1">
    <source>
        <dbReference type="ARBA" id="ARBA00022679"/>
    </source>
</evidence>
<dbReference type="Pfam" id="PF01648">
    <property type="entry name" value="ACPS"/>
    <property type="match status" value="1"/>
</dbReference>
<dbReference type="AlphaFoldDB" id="A0A8J2SHQ8"/>
<feature type="domain" description="4'-phosphopantetheinyl transferase" evidence="2">
    <location>
        <begin position="176"/>
        <end position="249"/>
    </location>
</feature>
<keyword evidence="1" id="KW-0808">Transferase</keyword>
<evidence type="ECO:0000259" key="3">
    <source>
        <dbReference type="Pfam" id="PF17837"/>
    </source>
</evidence>
<dbReference type="InterPro" id="IPR037143">
    <property type="entry name" value="4-PPantetheinyl_Trfase_dom_sf"/>
</dbReference>
<feature type="domain" description="4'-phosphopantetheinyl transferase N-terminal" evidence="3">
    <location>
        <begin position="111"/>
        <end position="165"/>
    </location>
</feature>
<protein>
    <recommendedName>
        <fullName evidence="6">4'-phosphopantetheinyl transferase domain-containing protein</fullName>
    </recommendedName>
</protein>
<evidence type="ECO:0000313" key="4">
    <source>
        <dbReference type="EMBL" id="CAH0372838.1"/>
    </source>
</evidence>
<dbReference type="Pfam" id="PF17837">
    <property type="entry name" value="4PPT_N"/>
    <property type="match status" value="1"/>
</dbReference>
<proteinExistence type="predicted"/>
<evidence type="ECO:0000313" key="5">
    <source>
        <dbReference type="Proteomes" id="UP000789595"/>
    </source>
</evidence>
<dbReference type="GO" id="GO:0008897">
    <property type="term" value="F:holo-[acyl-carrier-protein] synthase activity"/>
    <property type="evidence" value="ECO:0007669"/>
    <property type="project" value="InterPro"/>
</dbReference>
<organism evidence="4 5">
    <name type="scientific">Pelagomonas calceolata</name>
    <dbReference type="NCBI Taxonomy" id="35677"/>
    <lineage>
        <taxon>Eukaryota</taxon>
        <taxon>Sar</taxon>
        <taxon>Stramenopiles</taxon>
        <taxon>Ochrophyta</taxon>
        <taxon>Pelagophyceae</taxon>
        <taxon>Pelagomonadales</taxon>
        <taxon>Pelagomonadaceae</taxon>
        <taxon>Pelagomonas</taxon>
    </lineage>
</organism>
<reference evidence="4" key="1">
    <citation type="submission" date="2021-11" db="EMBL/GenBank/DDBJ databases">
        <authorList>
            <consortium name="Genoscope - CEA"/>
            <person name="William W."/>
        </authorList>
    </citation>
    <scope>NUCLEOTIDE SEQUENCE</scope>
</reference>
<gene>
    <name evidence="4" type="ORF">PECAL_3P28920</name>
</gene>
<name>A0A8J2SHQ8_9STRA</name>
<dbReference type="PROSITE" id="PS51257">
    <property type="entry name" value="PROKAR_LIPOPROTEIN"/>
    <property type="match status" value="1"/>
</dbReference>
<dbReference type="Proteomes" id="UP000789595">
    <property type="component" value="Unassembled WGS sequence"/>
</dbReference>
<comment type="caution">
    <text evidence="4">The sequence shown here is derived from an EMBL/GenBank/DDBJ whole genome shotgun (WGS) entry which is preliminary data.</text>
</comment>
<dbReference type="Gene3D" id="3.90.470.20">
    <property type="entry name" value="4'-phosphopantetheinyl transferase domain"/>
    <property type="match status" value="1"/>
</dbReference>
<dbReference type="InterPro" id="IPR041354">
    <property type="entry name" value="4PPT_N"/>
</dbReference>
<dbReference type="InterPro" id="IPR008278">
    <property type="entry name" value="4-PPantetheinyl_Trfase_dom"/>
</dbReference>